<comment type="catalytic activity">
    <reaction evidence="5">
        <text>(6S)-5-formyl-5,6,7,8-tetrahydrofolate + ATP = (6R)-5,10-methenyltetrahydrofolate + ADP + phosphate</text>
        <dbReference type="Rhea" id="RHEA:10488"/>
        <dbReference type="ChEBI" id="CHEBI:30616"/>
        <dbReference type="ChEBI" id="CHEBI:43474"/>
        <dbReference type="ChEBI" id="CHEBI:57455"/>
        <dbReference type="ChEBI" id="CHEBI:57457"/>
        <dbReference type="ChEBI" id="CHEBI:456216"/>
        <dbReference type="EC" id="6.3.3.2"/>
    </reaction>
</comment>
<comment type="caution">
    <text evidence="6">The sequence shown here is derived from an EMBL/GenBank/DDBJ whole genome shotgun (WGS) entry which is preliminary data.</text>
</comment>
<reference evidence="6" key="1">
    <citation type="submission" date="2020-10" db="EMBL/GenBank/DDBJ databases">
        <authorList>
            <person name="Gilroy R."/>
        </authorList>
    </citation>
    <scope>NUCLEOTIDE SEQUENCE</scope>
    <source>
        <strain evidence="6">ChiSjej2B20-13462</strain>
    </source>
</reference>
<dbReference type="Pfam" id="PF01812">
    <property type="entry name" value="5-FTHF_cyc-lig"/>
    <property type="match status" value="1"/>
</dbReference>
<dbReference type="Proteomes" id="UP000886874">
    <property type="component" value="Unassembled WGS sequence"/>
</dbReference>
<accession>A0A9D0Z6M4</accession>
<evidence type="ECO:0000313" key="7">
    <source>
        <dbReference type="Proteomes" id="UP000886874"/>
    </source>
</evidence>
<evidence type="ECO:0000256" key="5">
    <source>
        <dbReference type="RuleBase" id="RU361279"/>
    </source>
</evidence>
<sequence length="183" mass="20421">MDKAALRRMIRDKKRAMTEAQIEQTSLLLAQKLRAHPMYQQARSLYAYLSYNQEVRTRPILEMALADGKRVAVPKVFEQGTTMRFLWLDDLDAVAPGYCKIPEPIADGPEADDETALVLMPGLAFDETGKRLGYGGGFYDSFLAAHPGHPTVALCFGFQMMDSLETEAHDIPVDAVLWQEVVG</sequence>
<dbReference type="InterPro" id="IPR002698">
    <property type="entry name" value="FTHF_cligase"/>
</dbReference>
<dbReference type="PANTHER" id="PTHR23407">
    <property type="entry name" value="ATPASE INHIBITOR/5-FORMYLTETRAHYDROFOLATE CYCLO-LIGASE"/>
    <property type="match status" value="1"/>
</dbReference>
<dbReference type="GO" id="GO:0009396">
    <property type="term" value="P:folic acid-containing compound biosynthetic process"/>
    <property type="evidence" value="ECO:0007669"/>
    <property type="project" value="TreeGrafter"/>
</dbReference>
<name>A0A9D0Z6M4_9FIRM</name>
<reference evidence="6" key="2">
    <citation type="journal article" date="2021" name="PeerJ">
        <title>Extensive microbial diversity within the chicken gut microbiome revealed by metagenomics and culture.</title>
        <authorList>
            <person name="Gilroy R."/>
            <person name="Ravi A."/>
            <person name="Getino M."/>
            <person name="Pursley I."/>
            <person name="Horton D.L."/>
            <person name="Alikhan N.F."/>
            <person name="Baker D."/>
            <person name="Gharbi K."/>
            <person name="Hall N."/>
            <person name="Watson M."/>
            <person name="Adriaenssens E.M."/>
            <person name="Foster-Nyarko E."/>
            <person name="Jarju S."/>
            <person name="Secka A."/>
            <person name="Antonio M."/>
            <person name="Oren A."/>
            <person name="Chaudhuri R.R."/>
            <person name="La Ragione R."/>
            <person name="Hildebrand F."/>
            <person name="Pallen M.J."/>
        </authorList>
    </citation>
    <scope>NUCLEOTIDE SEQUENCE</scope>
    <source>
        <strain evidence="6">ChiSjej2B20-13462</strain>
    </source>
</reference>
<dbReference type="InterPro" id="IPR037171">
    <property type="entry name" value="NagB/RpiA_transferase-like"/>
</dbReference>
<gene>
    <name evidence="6" type="ORF">IAA67_07170</name>
</gene>
<feature type="binding site" evidence="4">
    <location>
        <begin position="131"/>
        <end position="139"/>
    </location>
    <ligand>
        <name>ATP</name>
        <dbReference type="ChEBI" id="CHEBI:30616"/>
    </ligand>
</feature>
<protein>
    <recommendedName>
        <fullName evidence="5">5-formyltetrahydrofolate cyclo-ligase</fullName>
        <ecNumber evidence="5">6.3.3.2</ecNumber>
    </recommendedName>
</protein>
<dbReference type="NCBIfam" id="TIGR02727">
    <property type="entry name" value="MTHFS_bact"/>
    <property type="match status" value="1"/>
</dbReference>
<feature type="binding site" evidence="4">
    <location>
        <position position="49"/>
    </location>
    <ligand>
        <name>substrate</name>
    </ligand>
</feature>
<dbReference type="InterPro" id="IPR024185">
    <property type="entry name" value="FTHF_cligase-like_sf"/>
</dbReference>
<dbReference type="EMBL" id="DVFN01000104">
    <property type="protein sequence ID" value="HIQ70092.1"/>
    <property type="molecule type" value="Genomic_DNA"/>
</dbReference>
<keyword evidence="2 4" id="KW-0547">Nucleotide-binding</keyword>
<organism evidence="6 7">
    <name type="scientific">Candidatus Avoscillospira stercorigallinarum</name>
    <dbReference type="NCBI Taxonomy" id="2840708"/>
    <lineage>
        <taxon>Bacteria</taxon>
        <taxon>Bacillati</taxon>
        <taxon>Bacillota</taxon>
        <taxon>Clostridia</taxon>
        <taxon>Eubacteriales</taxon>
        <taxon>Oscillospiraceae</taxon>
        <taxon>Oscillospiraceae incertae sedis</taxon>
        <taxon>Candidatus Avoscillospira</taxon>
    </lineage>
</organism>
<evidence type="ECO:0000313" key="6">
    <source>
        <dbReference type="EMBL" id="HIQ70092.1"/>
    </source>
</evidence>
<dbReference type="Gene3D" id="3.40.50.10420">
    <property type="entry name" value="NagB/RpiA/CoA transferase-like"/>
    <property type="match status" value="1"/>
</dbReference>
<dbReference type="PANTHER" id="PTHR23407:SF1">
    <property type="entry name" value="5-FORMYLTETRAHYDROFOLATE CYCLO-LIGASE"/>
    <property type="match status" value="1"/>
</dbReference>
<comment type="similarity">
    <text evidence="1 5">Belongs to the 5-formyltetrahydrofolate cyclo-ligase family.</text>
</comment>
<dbReference type="EC" id="6.3.3.2" evidence="5"/>
<evidence type="ECO:0000256" key="1">
    <source>
        <dbReference type="ARBA" id="ARBA00010638"/>
    </source>
</evidence>
<evidence type="ECO:0000256" key="3">
    <source>
        <dbReference type="ARBA" id="ARBA00022840"/>
    </source>
</evidence>
<dbReference type="AlphaFoldDB" id="A0A9D0Z6M4"/>
<evidence type="ECO:0000256" key="4">
    <source>
        <dbReference type="PIRSR" id="PIRSR006806-1"/>
    </source>
</evidence>
<dbReference type="SUPFAM" id="SSF100950">
    <property type="entry name" value="NagB/RpiA/CoA transferase-like"/>
    <property type="match status" value="1"/>
</dbReference>
<keyword evidence="5" id="KW-0479">Metal-binding</keyword>
<dbReference type="PIRSF" id="PIRSF006806">
    <property type="entry name" value="FTHF_cligase"/>
    <property type="match status" value="1"/>
</dbReference>
<feature type="binding site" evidence="4">
    <location>
        <position position="54"/>
    </location>
    <ligand>
        <name>substrate</name>
    </ligand>
</feature>
<keyword evidence="3 4" id="KW-0067">ATP-binding</keyword>
<evidence type="ECO:0000256" key="2">
    <source>
        <dbReference type="ARBA" id="ARBA00022741"/>
    </source>
</evidence>
<keyword evidence="5" id="KW-0460">Magnesium</keyword>
<dbReference type="GO" id="GO:0005524">
    <property type="term" value="F:ATP binding"/>
    <property type="evidence" value="ECO:0007669"/>
    <property type="project" value="UniProtKB-KW"/>
</dbReference>
<comment type="cofactor">
    <cofactor evidence="5">
        <name>Mg(2+)</name>
        <dbReference type="ChEBI" id="CHEBI:18420"/>
    </cofactor>
</comment>
<dbReference type="GO" id="GO:0046872">
    <property type="term" value="F:metal ion binding"/>
    <property type="evidence" value="ECO:0007669"/>
    <property type="project" value="UniProtKB-KW"/>
</dbReference>
<dbReference type="GO" id="GO:0035999">
    <property type="term" value="P:tetrahydrofolate interconversion"/>
    <property type="evidence" value="ECO:0007669"/>
    <property type="project" value="TreeGrafter"/>
</dbReference>
<proteinExistence type="inferred from homology"/>
<dbReference type="GO" id="GO:0030272">
    <property type="term" value="F:5-formyltetrahydrofolate cyclo-ligase activity"/>
    <property type="evidence" value="ECO:0007669"/>
    <property type="project" value="UniProtKB-EC"/>
</dbReference>
<keyword evidence="6" id="KW-0436">Ligase</keyword>
<feature type="binding site" evidence="4">
    <location>
        <begin position="3"/>
        <end position="7"/>
    </location>
    <ligand>
        <name>ATP</name>
        <dbReference type="ChEBI" id="CHEBI:30616"/>
    </ligand>
</feature>